<organism evidence="2 3">
    <name type="scientific">Liquorilactobacillus aquaticus DSM 21051</name>
    <dbReference type="NCBI Taxonomy" id="1423725"/>
    <lineage>
        <taxon>Bacteria</taxon>
        <taxon>Bacillati</taxon>
        <taxon>Bacillota</taxon>
        <taxon>Bacilli</taxon>
        <taxon>Lactobacillales</taxon>
        <taxon>Lactobacillaceae</taxon>
        <taxon>Liquorilactobacillus</taxon>
    </lineage>
</organism>
<gene>
    <name evidence="2" type="ORF">FC19_GL001644</name>
</gene>
<evidence type="ECO:0008006" key="4">
    <source>
        <dbReference type="Google" id="ProtNLM"/>
    </source>
</evidence>
<feature type="region of interest" description="Disordered" evidence="1">
    <location>
        <begin position="134"/>
        <end position="181"/>
    </location>
</feature>
<sequence>MDTGSTEKINAAQVSQKKLIHFTSKKNSLSSRYETNEHGVFFIKGKAVKNVKLSVKGKHFKTAKKSIKKGKHFKIRVQLDDSKKKLNLKVIATAGNKHSNQRINIYNQSDSYLSAIASSKAAVSSSVAAEESASSVAKESSKAAASSSAAEESSREAQSSSAAKAQSEAAEQSSKNAAASSSAAASSEAAASSSAAAQANTNNSNSTGGDDLYTGTQGQIIGNSKSHIYHVPGQAGYHMNSGNAVYFDNEQEAQAQGYRKALR</sequence>
<protein>
    <recommendedName>
        <fullName evidence="4">DNA-entry nuclease</fullName>
    </recommendedName>
</protein>
<dbReference type="EMBL" id="AYZD01000001">
    <property type="protein sequence ID" value="KRM97598.1"/>
    <property type="molecule type" value="Genomic_DNA"/>
</dbReference>
<dbReference type="PATRIC" id="fig|1423725.3.peg.1688"/>
<dbReference type="SUPFAM" id="SSF57884">
    <property type="entry name" value="Ada DNA repair protein, N-terminal domain (N-Ada 10)"/>
    <property type="match status" value="1"/>
</dbReference>
<evidence type="ECO:0000256" key="1">
    <source>
        <dbReference type="SAM" id="MobiDB-lite"/>
    </source>
</evidence>
<name>A0A0R2D009_9LACO</name>
<dbReference type="Gene3D" id="3.40.10.10">
    <property type="entry name" value="DNA Methylphosphotriester Repair Domain"/>
    <property type="match status" value="1"/>
</dbReference>
<dbReference type="Proteomes" id="UP000051015">
    <property type="component" value="Unassembled WGS sequence"/>
</dbReference>
<keyword evidence="3" id="KW-1185">Reference proteome</keyword>
<dbReference type="AlphaFoldDB" id="A0A0R2D009"/>
<evidence type="ECO:0000313" key="2">
    <source>
        <dbReference type="EMBL" id="KRM97598.1"/>
    </source>
</evidence>
<comment type="caution">
    <text evidence="2">The sequence shown here is derived from an EMBL/GenBank/DDBJ whole genome shotgun (WGS) entry which is preliminary data.</text>
</comment>
<dbReference type="InterPro" id="IPR035451">
    <property type="entry name" value="Ada-like_dom_sf"/>
</dbReference>
<reference evidence="2 3" key="1">
    <citation type="journal article" date="2015" name="Genome Announc.">
        <title>Expanding the biotechnology potential of lactobacilli through comparative genomics of 213 strains and associated genera.</title>
        <authorList>
            <person name="Sun Z."/>
            <person name="Harris H.M."/>
            <person name="McCann A."/>
            <person name="Guo C."/>
            <person name="Argimon S."/>
            <person name="Zhang W."/>
            <person name="Yang X."/>
            <person name="Jeffery I.B."/>
            <person name="Cooney J.C."/>
            <person name="Kagawa T.F."/>
            <person name="Liu W."/>
            <person name="Song Y."/>
            <person name="Salvetti E."/>
            <person name="Wrobel A."/>
            <person name="Rasinkangas P."/>
            <person name="Parkhill J."/>
            <person name="Rea M.C."/>
            <person name="O'Sullivan O."/>
            <person name="Ritari J."/>
            <person name="Douillard F.P."/>
            <person name="Paul Ross R."/>
            <person name="Yang R."/>
            <person name="Briner A.E."/>
            <person name="Felis G.E."/>
            <person name="de Vos W.M."/>
            <person name="Barrangou R."/>
            <person name="Klaenhammer T.R."/>
            <person name="Caufield P.W."/>
            <person name="Cui Y."/>
            <person name="Zhang H."/>
            <person name="O'Toole P.W."/>
        </authorList>
    </citation>
    <scope>NUCLEOTIDE SEQUENCE [LARGE SCALE GENOMIC DNA]</scope>
    <source>
        <strain evidence="2 3">DSM 21051</strain>
    </source>
</reference>
<proteinExistence type="predicted"/>
<accession>A0A0R2D009</accession>
<dbReference type="STRING" id="1423725.FC19_GL001644"/>
<evidence type="ECO:0000313" key="3">
    <source>
        <dbReference type="Proteomes" id="UP000051015"/>
    </source>
</evidence>